<organism evidence="3 4">
    <name type="scientific">Anaerosporomusa subterranea</name>
    <dbReference type="NCBI Taxonomy" id="1794912"/>
    <lineage>
        <taxon>Bacteria</taxon>
        <taxon>Bacillati</taxon>
        <taxon>Bacillota</taxon>
        <taxon>Negativicutes</taxon>
        <taxon>Acetonemataceae</taxon>
        <taxon>Anaerosporomusa</taxon>
    </lineage>
</organism>
<dbReference type="EMBL" id="LSGP01000017">
    <property type="protein sequence ID" value="KYZ76103.1"/>
    <property type="molecule type" value="Genomic_DNA"/>
</dbReference>
<evidence type="ECO:0000256" key="1">
    <source>
        <dbReference type="SAM" id="Coils"/>
    </source>
</evidence>
<keyword evidence="1" id="KW-0175">Coiled coil</keyword>
<accession>A0A154BQ10</accession>
<feature type="coiled-coil region" evidence="1">
    <location>
        <begin position="43"/>
        <end position="70"/>
    </location>
</feature>
<dbReference type="GO" id="GO:0006974">
    <property type="term" value="P:DNA damage response"/>
    <property type="evidence" value="ECO:0007669"/>
    <property type="project" value="TreeGrafter"/>
</dbReference>
<reference evidence="3 4" key="1">
    <citation type="submission" date="2016-02" db="EMBL/GenBank/DDBJ databases">
        <title>Anaerosporomusa subterraneum gen. nov., sp. nov., a spore-forming obligate anaerobe isolated from saprolite.</title>
        <authorList>
            <person name="Choi J.K."/>
            <person name="Shah M."/>
            <person name="Yee N."/>
        </authorList>
    </citation>
    <scope>NUCLEOTIDE SEQUENCE [LARGE SCALE GENOMIC DNA]</scope>
    <source>
        <strain evidence="3 4">RU4</strain>
    </source>
</reference>
<feature type="signal peptide" evidence="2">
    <location>
        <begin position="1"/>
        <end position="21"/>
    </location>
</feature>
<dbReference type="PANTHER" id="PTHR34387:SF2">
    <property type="entry name" value="SLR1258 PROTEIN"/>
    <property type="match status" value="1"/>
</dbReference>
<keyword evidence="2" id="KW-0732">Signal</keyword>
<dbReference type="OrthoDB" id="1682722at2"/>
<feature type="chain" id="PRO_5039691430" description="SIMPL domain-containing protein" evidence="2">
    <location>
        <begin position="22"/>
        <end position="232"/>
    </location>
</feature>
<dbReference type="Pfam" id="PF04402">
    <property type="entry name" value="SIMPL"/>
    <property type="match status" value="1"/>
</dbReference>
<protein>
    <recommendedName>
        <fullName evidence="5">SIMPL domain-containing protein</fullName>
    </recommendedName>
</protein>
<comment type="caution">
    <text evidence="3">The sequence shown here is derived from an EMBL/GenBank/DDBJ whole genome shotgun (WGS) entry which is preliminary data.</text>
</comment>
<dbReference type="PANTHER" id="PTHR34387">
    <property type="entry name" value="SLR1258 PROTEIN"/>
    <property type="match status" value="1"/>
</dbReference>
<evidence type="ECO:0000313" key="3">
    <source>
        <dbReference type="EMBL" id="KYZ76103.1"/>
    </source>
</evidence>
<dbReference type="Proteomes" id="UP000076268">
    <property type="component" value="Unassembled WGS sequence"/>
</dbReference>
<dbReference type="STRING" id="1794912.AXX12_06565"/>
<evidence type="ECO:0008006" key="5">
    <source>
        <dbReference type="Google" id="ProtNLM"/>
    </source>
</evidence>
<dbReference type="Gene3D" id="3.30.70.2970">
    <property type="entry name" value="Protein of unknown function (DUF541), domain 2"/>
    <property type="match status" value="1"/>
</dbReference>
<name>A0A154BQ10_ANASB</name>
<sequence>MFKKVAILLTMGCLLAAPAFANEAAKTLIQVTGTSQKEVIPDVARMTISISSVNDNLEKAKAENTQNSNQVLAKLNAQGVSNEQIKTNTYQVEPIYSYEKDRLPKLKGYRVTNSLEIRTSIENLGILVNEVTAAGANEINSIRFETTNEADGKNEALKAAVEDALKKAEVIATTLNKKIANVTLVNESGVYYHPVMMDNRLLKTADAGAAAPNIPAGKVTIGANVQVTVVLE</sequence>
<evidence type="ECO:0000256" key="2">
    <source>
        <dbReference type="SAM" id="SignalP"/>
    </source>
</evidence>
<proteinExistence type="predicted"/>
<dbReference type="InterPro" id="IPR007497">
    <property type="entry name" value="SIMPL/DUF541"/>
</dbReference>
<dbReference type="AlphaFoldDB" id="A0A154BQ10"/>
<evidence type="ECO:0000313" key="4">
    <source>
        <dbReference type="Proteomes" id="UP000076268"/>
    </source>
</evidence>
<gene>
    <name evidence="3" type="ORF">AXX12_06565</name>
</gene>
<dbReference type="Gene3D" id="3.30.110.170">
    <property type="entry name" value="Protein of unknown function (DUF541), domain 1"/>
    <property type="match status" value="1"/>
</dbReference>
<dbReference type="RefSeq" id="WP_066240954.1">
    <property type="nucleotide sequence ID" value="NZ_LSGP01000017.1"/>
</dbReference>
<dbReference type="InterPro" id="IPR052022">
    <property type="entry name" value="26kDa_periplasmic_antigen"/>
</dbReference>
<keyword evidence="4" id="KW-1185">Reference proteome</keyword>